<evidence type="ECO:0000259" key="5">
    <source>
        <dbReference type="Pfam" id="PF04101"/>
    </source>
</evidence>
<gene>
    <name evidence="7" type="primary">ugtP_2</name>
    <name evidence="7" type="ORF">MAMMFC1_03909</name>
</gene>
<dbReference type="PANTHER" id="PTHR43025">
    <property type="entry name" value="MONOGALACTOSYLDIACYLGLYCEROL SYNTHASE"/>
    <property type="match status" value="1"/>
</dbReference>
<proteinExistence type="inferred from homology"/>
<name>A0A348AQ52_9FIRM</name>
<dbReference type="Gene3D" id="3.40.50.2000">
    <property type="entry name" value="Glycogen Phosphorylase B"/>
    <property type="match status" value="1"/>
</dbReference>
<evidence type="ECO:0000256" key="3">
    <source>
        <dbReference type="ARBA" id="ARBA00022676"/>
    </source>
</evidence>
<evidence type="ECO:0000259" key="6">
    <source>
        <dbReference type="Pfam" id="PF06925"/>
    </source>
</evidence>
<protein>
    <submittedName>
        <fullName evidence="7">Processive diacylglycerol beta-glucosyltransferase</fullName>
        <ecNumber evidence="7">2.4.1.-</ecNumber>
    </submittedName>
</protein>
<evidence type="ECO:0000256" key="4">
    <source>
        <dbReference type="ARBA" id="ARBA00022679"/>
    </source>
</evidence>
<evidence type="ECO:0000313" key="7">
    <source>
        <dbReference type="EMBL" id="BBB93200.1"/>
    </source>
</evidence>
<comment type="subcellular location">
    <subcellularLocation>
        <location evidence="1">Membrane</location>
    </subcellularLocation>
</comment>
<feature type="domain" description="Glycosyl transferase family 28 C-terminal" evidence="5">
    <location>
        <begin position="207"/>
        <end position="324"/>
    </location>
</feature>
<dbReference type="SUPFAM" id="SSF53756">
    <property type="entry name" value="UDP-Glycosyltransferase/glycogen phosphorylase"/>
    <property type="match status" value="1"/>
</dbReference>
<evidence type="ECO:0000256" key="2">
    <source>
        <dbReference type="ARBA" id="ARBA00006962"/>
    </source>
</evidence>
<dbReference type="EC" id="2.4.1.-" evidence="7"/>
<feature type="domain" description="Diacylglycerol glucosyltransferase N-terminal" evidence="6">
    <location>
        <begin position="17"/>
        <end position="182"/>
    </location>
</feature>
<dbReference type="GO" id="GO:0016758">
    <property type="term" value="F:hexosyltransferase activity"/>
    <property type="evidence" value="ECO:0007669"/>
    <property type="project" value="InterPro"/>
</dbReference>
<sequence length="384" mass="42563">MAPNKVLFISAPIGAGHTRAAQAVSDVIIDHYPDVETCICNVFDFFSPQFGELLLKGYLKILEYYPQAYGRMYDWGNASGMALYSRDLLSRYLAGRMFKFIADYQPTVIVCTHATPAGLVAWLVRQGKINIPAAAVITDYVVHRLWIYREIARYYVADILLRDSMIQQGVEPSSIGITGIPVLPVFTQKLNKQQTRKKLGLKEDLKTILIMGGGAGVLPMEQILSLCNNLDVSLQLVLVTGKNTTLYDKLNKLKNTLRRPAHIYGYVDNVYELMAAADIFVSKPGGMSAAEAMATGLPLIIFRPIPGQEEANTRFLTKNGVAVCADSLADLKLILHRLLINNPEQLGIISRQALNMAKPNAAYSIVDDIAKNYFHVKSSKNYTN</sequence>
<dbReference type="Proteomes" id="UP000276437">
    <property type="component" value="Chromosome"/>
</dbReference>
<reference evidence="7 8" key="1">
    <citation type="journal article" date="2018" name="Int. J. Syst. Evol. Microbiol.">
        <title>Methylomusa anaerophila gen. nov., sp. nov., an anaerobic methanol-utilizing bacterium isolated from a microbial fuel cell.</title>
        <authorList>
            <person name="Amano N."/>
            <person name="Yamamuro A."/>
            <person name="Miyahara M."/>
            <person name="Kouzuma A."/>
            <person name="Abe T."/>
            <person name="Watanabe K."/>
        </authorList>
    </citation>
    <scope>NUCLEOTIDE SEQUENCE [LARGE SCALE GENOMIC DNA]</scope>
    <source>
        <strain evidence="7 8">MMFC1</strain>
    </source>
</reference>
<dbReference type="GO" id="GO:0009247">
    <property type="term" value="P:glycolipid biosynthetic process"/>
    <property type="evidence" value="ECO:0007669"/>
    <property type="project" value="InterPro"/>
</dbReference>
<dbReference type="KEGG" id="mana:MAMMFC1_03909"/>
<dbReference type="Pfam" id="PF06925">
    <property type="entry name" value="MGDG_synth"/>
    <property type="match status" value="1"/>
</dbReference>
<comment type="similarity">
    <text evidence="2">Belongs to the glycosyltransferase 28 family.</text>
</comment>
<organism evidence="7 8">
    <name type="scientific">Methylomusa anaerophila</name>
    <dbReference type="NCBI Taxonomy" id="1930071"/>
    <lineage>
        <taxon>Bacteria</taxon>
        <taxon>Bacillati</taxon>
        <taxon>Bacillota</taxon>
        <taxon>Negativicutes</taxon>
        <taxon>Selenomonadales</taxon>
        <taxon>Sporomusaceae</taxon>
        <taxon>Methylomusa</taxon>
    </lineage>
</organism>
<keyword evidence="4 7" id="KW-0808">Transferase</keyword>
<dbReference type="InterPro" id="IPR009695">
    <property type="entry name" value="Diacylglyc_glucosyltr_N"/>
</dbReference>
<dbReference type="RefSeq" id="WP_126310060.1">
    <property type="nucleotide sequence ID" value="NZ_AP018449.1"/>
</dbReference>
<accession>A0A348AQ52</accession>
<dbReference type="AlphaFoldDB" id="A0A348AQ52"/>
<dbReference type="InterPro" id="IPR007235">
    <property type="entry name" value="Glyco_trans_28_C"/>
</dbReference>
<evidence type="ECO:0000313" key="8">
    <source>
        <dbReference type="Proteomes" id="UP000276437"/>
    </source>
</evidence>
<dbReference type="OrthoDB" id="9815663at2"/>
<dbReference type="InterPro" id="IPR050519">
    <property type="entry name" value="Glycosyltransf_28_UgtP"/>
</dbReference>
<dbReference type="GO" id="GO:0016020">
    <property type="term" value="C:membrane"/>
    <property type="evidence" value="ECO:0007669"/>
    <property type="project" value="UniProtKB-SubCell"/>
</dbReference>
<keyword evidence="8" id="KW-1185">Reference proteome</keyword>
<dbReference type="PANTHER" id="PTHR43025:SF3">
    <property type="entry name" value="MONOGALACTOSYLDIACYLGLYCEROL SYNTHASE 1, CHLOROPLASTIC"/>
    <property type="match status" value="1"/>
</dbReference>
<keyword evidence="3 7" id="KW-0328">Glycosyltransferase</keyword>
<dbReference type="Pfam" id="PF04101">
    <property type="entry name" value="Glyco_tran_28_C"/>
    <property type="match status" value="1"/>
</dbReference>
<dbReference type="EMBL" id="AP018449">
    <property type="protein sequence ID" value="BBB93200.1"/>
    <property type="molecule type" value="Genomic_DNA"/>
</dbReference>
<evidence type="ECO:0000256" key="1">
    <source>
        <dbReference type="ARBA" id="ARBA00004370"/>
    </source>
</evidence>